<dbReference type="SUPFAM" id="SSF53335">
    <property type="entry name" value="S-adenosyl-L-methionine-dependent methyltransferases"/>
    <property type="match status" value="1"/>
</dbReference>
<dbReference type="PANTHER" id="PTHR43861">
    <property type="entry name" value="TRANS-ACONITATE 2-METHYLTRANSFERASE-RELATED"/>
    <property type="match status" value="1"/>
</dbReference>
<dbReference type="GO" id="GO:0032259">
    <property type="term" value="P:methylation"/>
    <property type="evidence" value="ECO:0007669"/>
    <property type="project" value="UniProtKB-KW"/>
</dbReference>
<dbReference type="AlphaFoldDB" id="A0A9Q9EKL5"/>
<evidence type="ECO:0000256" key="1">
    <source>
        <dbReference type="ARBA" id="ARBA00022603"/>
    </source>
</evidence>
<dbReference type="InterPro" id="IPR041698">
    <property type="entry name" value="Methyltransf_25"/>
</dbReference>
<reference evidence="4" key="1">
    <citation type="submission" date="2022-06" db="EMBL/GenBank/DDBJ databases">
        <title>Complete genome sequences of two strains of the flax pathogen Septoria linicola.</title>
        <authorList>
            <person name="Lapalu N."/>
            <person name="Simon A."/>
            <person name="Demenou B."/>
            <person name="Paumier D."/>
            <person name="Guillot M.-P."/>
            <person name="Gout L."/>
            <person name="Valade R."/>
        </authorList>
    </citation>
    <scope>NUCLEOTIDE SEQUENCE</scope>
    <source>
        <strain evidence="4">SE15195</strain>
    </source>
</reference>
<keyword evidence="1 4" id="KW-0489">Methyltransferase</keyword>
<organism evidence="4 5">
    <name type="scientific">Septoria linicola</name>
    <dbReference type="NCBI Taxonomy" id="215465"/>
    <lineage>
        <taxon>Eukaryota</taxon>
        <taxon>Fungi</taxon>
        <taxon>Dikarya</taxon>
        <taxon>Ascomycota</taxon>
        <taxon>Pezizomycotina</taxon>
        <taxon>Dothideomycetes</taxon>
        <taxon>Dothideomycetidae</taxon>
        <taxon>Mycosphaerellales</taxon>
        <taxon>Mycosphaerellaceae</taxon>
        <taxon>Septoria</taxon>
    </lineage>
</organism>
<sequence>MSSTTEPKDHWSSQAYNSAAGFVPKLTSTVFSYLDPQKTDNILDIGCGDGELTAKIAQATTEGQVLGVDASKSFIDTANERYIGDGFGNMTFILHDATKLETCREIGTEVWDKVFSNAAMHWILRQPEIRKGFFENVFKALKPGGTFVFEMGGAGNVAEMQVAAISALVHQGGVSLEKARAASPWCFPSVDGMTKLLTAAGFEVEKCETEYRPSQTSPKQADGSGGLEGWVKLMCAQFIEVAPEDKQAAVFKEILDLLETVITREDGTQWLGYVRLRAIARKCNDVD</sequence>
<dbReference type="GO" id="GO:0008168">
    <property type="term" value="F:methyltransferase activity"/>
    <property type="evidence" value="ECO:0007669"/>
    <property type="project" value="UniProtKB-KW"/>
</dbReference>
<keyword evidence="2" id="KW-0808">Transferase</keyword>
<dbReference type="Proteomes" id="UP001056384">
    <property type="component" value="Chromosome 6"/>
</dbReference>
<dbReference type="Gene3D" id="3.40.50.150">
    <property type="entry name" value="Vaccinia Virus protein VP39"/>
    <property type="match status" value="1"/>
</dbReference>
<evidence type="ECO:0000259" key="3">
    <source>
        <dbReference type="Pfam" id="PF13649"/>
    </source>
</evidence>
<dbReference type="EMBL" id="CP099423">
    <property type="protein sequence ID" value="USW54180.1"/>
    <property type="molecule type" value="Genomic_DNA"/>
</dbReference>
<accession>A0A9Q9EKL5</accession>
<dbReference type="Pfam" id="PF13649">
    <property type="entry name" value="Methyltransf_25"/>
    <property type="match status" value="1"/>
</dbReference>
<proteinExistence type="predicted"/>
<keyword evidence="5" id="KW-1185">Reference proteome</keyword>
<dbReference type="CDD" id="cd02440">
    <property type="entry name" value="AdoMet_MTases"/>
    <property type="match status" value="1"/>
</dbReference>
<evidence type="ECO:0000313" key="4">
    <source>
        <dbReference type="EMBL" id="USW54180.1"/>
    </source>
</evidence>
<evidence type="ECO:0000256" key="2">
    <source>
        <dbReference type="ARBA" id="ARBA00022679"/>
    </source>
</evidence>
<dbReference type="PANTHER" id="PTHR43861:SF1">
    <property type="entry name" value="TRANS-ACONITATE 2-METHYLTRANSFERASE"/>
    <property type="match status" value="1"/>
</dbReference>
<name>A0A9Q9EKL5_9PEZI</name>
<evidence type="ECO:0000313" key="5">
    <source>
        <dbReference type="Proteomes" id="UP001056384"/>
    </source>
</evidence>
<gene>
    <name evidence="4" type="ORF">Slin15195_G074990</name>
</gene>
<protein>
    <submittedName>
        <fullName evidence="4">S-adenosyl-L-methionine-dependent methyltransferase, Methyltransferase domain 25</fullName>
    </submittedName>
</protein>
<dbReference type="InterPro" id="IPR029063">
    <property type="entry name" value="SAM-dependent_MTases_sf"/>
</dbReference>
<feature type="domain" description="Methyltransferase" evidence="3">
    <location>
        <begin position="42"/>
        <end position="145"/>
    </location>
</feature>